<dbReference type="Pfam" id="PF00023">
    <property type="entry name" value="Ank"/>
    <property type="match status" value="1"/>
</dbReference>
<comment type="caution">
    <text evidence="6">The sequence shown here is derived from an EMBL/GenBank/DDBJ whole genome shotgun (WGS) entry which is preliminary data.</text>
</comment>
<keyword evidence="4" id="KW-0175">Coiled coil</keyword>
<dbReference type="PROSITE" id="PS50297">
    <property type="entry name" value="ANK_REP_REGION"/>
    <property type="match status" value="2"/>
</dbReference>
<evidence type="ECO:0000256" key="1">
    <source>
        <dbReference type="ARBA" id="ARBA00022737"/>
    </source>
</evidence>
<feature type="non-terminal residue" evidence="6">
    <location>
        <position position="1"/>
    </location>
</feature>
<keyword evidence="8" id="KW-1185">Reference proteome</keyword>
<dbReference type="PANTHER" id="PTHR24193">
    <property type="entry name" value="ANKYRIN REPEAT PROTEIN"/>
    <property type="match status" value="1"/>
</dbReference>
<dbReference type="PROSITE" id="PS50088">
    <property type="entry name" value="ANK_REPEAT"/>
    <property type="match status" value="2"/>
</dbReference>
<evidence type="ECO:0000256" key="4">
    <source>
        <dbReference type="SAM" id="Coils"/>
    </source>
</evidence>
<feature type="coiled-coil region" evidence="4">
    <location>
        <begin position="134"/>
        <end position="172"/>
    </location>
</feature>
<feature type="compositionally biased region" description="Basic and acidic residues" evidence="5">
    <location>
        <begin position="285"/>
        <end position="299"/>
    </location>
</feature>
<proteinExistence type="predicted"/>
<dbReference type="Proteomes" id="UP001152797">
    <property type="component" value="Unassembled WGS sequence"/>
</dbReference>
<sequence>GTSPGRIVASPNVQVHPTPTEDVHIQIGGPVPSAHIRKSASHTSHGEDLLKRIDAVVSQMEQELSSDLAACVSSPEAQAAWDVTHGLEWIDRQIDAKARRREACESRQAHLADLRRLVAQRDENMATLQAPEISARSTSRLSILEDEHEELKKQVEAERLELLKVRANLQVECEERVQEAGCLAQSFQESRQHALALQQAANERSRDAANQLKMLQASLEQEKQQHRMSQEAQQLAGARVRHLEEKSQNMMAENQMLQQKIREMEMEQSAFLEVQDKSEEERRSLLSRLQEVESQRDSEIGSLQEAHSRIRSLQSEKETLSEVEAELERSRMETEEREKELREARQEAKELQQRLEHSHNAQLKAVESPTRRLSILEGGHEELRKQVENERIELHKVRANLQVECERRLQEERALAESVKENRQHALAQEAANQRLREDAQQLRLLQERLRETEANLERERQQRMSQDAHHEAGANLREENQSLQQKVRQLEVENAKLVELQVKSEEERRSLISRIQEIESQHENHLGSLQDTQSRMRLLHSEKEALLEEMGQLKSSQREKEEAEKDLLEAQTLVQQLQRKLAKQEEQVRIFEERHMAQEAAVSALESQLADEKQEASELRQQVVECQSAGQKLQLDSEAVLAEVHALQQQNEELQKSLAARDESVANAANAAAGGASRKRQKTRQQSLWAESITLPVDEDDLLPSADGFVAQVREAHQGVDRLMENGAKVHIGTITVQLELMAGKGDVQELLDSNKEIQLERGLMVNELDARCHDLQALQEKVILQHNLSSEEQEQVTTYIQRDMARCQEELEIMKLSDSLVKLPEGLIQELIHMKDEGLPGEPGYENGFTPMHWAAQHGRRDLVEFIREKVEKGSELLRSRDVQGRIPLFFAKRARRDGLAYHLSRIGGFSDLLVRSSKKRPDVEDLAPAYKKVLENIEKHSWRAMEWKGGWTMLHWAAKHGKKELCLYLLTQQANPSEKDDEGRSALDVAREANHTDLLVAFQEKLTMPRESVSSIAFTPASVTPKE</sequence>
<dbReference type="Pfam" id="PF12796">
    <property type="entry name" value="Ank_2"/>
    <property type="match status" value="1"/>
</dbReference>
<dbReference type="EMBL" id="CAMXCT020000355">
    <property type="protein sequence ID" value="CAL1130990.1"/>
    <property type="molecule type" value="Genomic_DNA"/>
</dbReference>
<feature type="compositionally biased region" description="Basic and acidic residues" evidence="5">
    <location>
        <begin position="314"/>
        <end position="350"/>
    </location>
</feature>
<dbReference type="SUPFAM" id="SSF48403">
    <property type="entry name" value="Ankyrin repeat"/>
    <property type="match status" value="1"/>
</dbReference>
<evidence type="ECO:0000313" key="7">
    <source>
        <dbReference type="EMBL" id="CAL4764927.1"/>
    </source>
</evidence>
<evidence type="ECO:0000256" key="5">
    <source>
        <dbReference type="SAM" id="MobiDB-lite"/>
    </source>
</evidence>
<dbReference type="GO" id="GO:0045944">
    <property type="term" value="P:positive regulation of transcription by RNA polymerase II"/>
    <property type="evidence" value="ECO:0007669"/>
    <property type="project" value="TreeGrafter"/>
</dbReference>
<dbReference type="GO" id="GO:0000976">
    <property type="term" value="F:transcription cis-regulatory region binding"/>
    <property type="evidence" value="ECO:0007669"/>
    <property type="project" value="TreeGrafter"/>
</dbReference>
<evidence type="ECO:0000256" key="2">
    <source>
        <dbReference type="ARBA" id="ARBA00023043"/>
    </source>
</evidence>
<dbReference type="Gene3D" id="1.25.40.20">
    <property type="entry name" value="Ankyrin repeat-containing domain"/>
    <property type="match status" value="1"/>
</dbReference>
<feature type="repeat" description="ANK" evidence="3">
    <location>
        <begin position="849"/>
        <end position="869"/>
    </location>
</feature>
<organism evidence="6">
    <name type="scientific">Cladocopium goreaui</name>
    <dbReference type="NCBI Taxonomy" id="2562237"/>
    <lineage>
        <taxon>Eukaryota</taxon>
        <taxon>Sar</taxon>
        <taxon>Alveolata</taxon>
        <taxon>Dinophyceae</taxon>
        <taxon>Suessiales</taxon>
        <taxon>Symbiodiniaceae</taxon>
        <taxon>Cladocopium</taxon>
    </lineage>
</organism>
<dbReference type="AlphaFoldDB" id="A0A9P1FK98"/>
<dbReference type="InterPro" id="IPR050663">
    <property type="entry name" value="Ankyrin-SOCS_Box"/>
</dbReference>
<dbReference type="GO" id="GO:0005634">
    <property type="term" value="C:nucleus"/>
    <property type="evidence" value="ECO:0007669"/>
    <property type="project" value="TreeGrafter"/>
</dbReference>
<name>A0A9P1FK98_9DINO</name>
<feature type="repeat" description="ANK" evidence="3">
    <location>
        <begin position="952"/>
        <end position="984"/>
    </location>
</feature>
<keyword evidence="1" id="KW-0677">Repeat</keyword>
<protein>
    <submittedName>
        <fullName evidence="7">Pentatricopeptide repeat-containing protein, chloroplastic</fullName>
    </submittedName>
</protein>
<reference evidence="6" key="1">
    <citation type="submission" date="2022-10" db="EMBL/GenBank/DDBJ databases">
        <authorList>
            <person name="Chen Y."/>
            <person name="Dougan E. K."/>
            <person name="Chan C."/>
            <person name="Rhodes N."/>
            <person name="Thang M."/>
        </authorList>
    </citation>
    <scope>NUCLEOTIDE SEQUENCE</scope>
</reference>
<reference evidence="7 8" key="2">
    <citation type="submission" date="2024-05" db="EMBL/GenBank/DDBJ databases">
        <authorList>
            <person name="Chen Y."/>
            <person name="Shah S."/>
            <person name="Dougan E. K."/>
            <person name="Thang M."/>
            <person name="Chan C."/>
        </authorList>
    </citation>
    <scope>NUCLEOTIDE SEQUENCE [LARGE SCALE GENOMIC DNA]</scope>
</reference>
<dbReference type="InterPro" id="IPR036770">
    <property type="entry name" value="Ankyrin_rpt-contain_sf"/>
</dbReference>
<dbReference type="InterPro" id="IPR002110">
    <property type="entry name" value="Ankyrin_rpt"/>
</dbReference>
<evidence type="ECO:0000256" key="3">
    <source>
        <dbReference type="PROSITE-ProRule" id="PRU00023"/>
    </source>
</evidence>
<gene>
    <name evidence="6" type="ORF">C1SCF055_LOCUS5745</name>
</gene>
<dbReference type="OrthoDB" id="444405at2759"/>
<dbReference type="SMART" id="SM00248">
    <property type="entry name" value="ANK"/>
    <property type="match status" value="3"/>
</dbReference>
<feature type="region of interest" description="Disordered" evidence="5">
    <location>
        <begin position="285"/>
        <end position="350"/>
    </location>
</feature>
<evidence type="ECO:0000313" key="6">
    <source>
        <dbReference type="EMBL" id="CAI3977615.1"/>
    </source>
</evidence>
<dbReference type="EMBL" id="CAMXCT030000355">
    <property type="protein sequence ID" value="CAL4764927.1"/>
    <property type="molecule type" value="Genomic_DNA"/>
</dbReference>
<dbReference type="PANTHER" id="PTHR24193:SF121">
    <property type="entry name" value="ADA2A-CONTAINING COMPLEX COMPONENT 3, ISOFORM D"/>
    <property type="match status" value="1"/>
</dbReference>
<accession>A0A9P1FK98</accession>
<evidence type="ECO:0000313" key="8">
    <source>
        <dbReference type="Proteomes" id="UP001152797"/>
    </source>
</evidence>
<dbReference type="EMBL" id="CAMXCT010000355">
    <property type="protein sequence ID" value="CAI3977615.1"/>
    <property type="molecule type" value="Genomic_DNA"/>
</dbReference>
<keyword evidence="2 3" id="KW-0040">ANK repeat</keyword>